<dbReference type="EC" id="3.1.26.3" evidence="12"/>
<evidence type="ECO:0000259" key="14">
    <source>
        <dbReference type="PROSITE" id="PS50142"/>
    </source>
</evidence>
<feature type="domain" description="DRBM" evidence="13">
    <location>
        <begin position="162"/>
        <end position="229"/>
    </location>
</feature>
<keyword evidence="4 12" id="KW-0507">mRNA processing</keyword>
<dbReference type="CDD" id="cd00593">
    <property type="entry name" value="RIBOc"/>
    <property type="match status" value="1"/>
</dbReference>
<feature type="binding site" evidence="12">
    <location>
        <position position="125"/>
    </location>
    <ligand>
        <name>Mg(2+)</name>
        <dbReference type="ChEBI" id="CHEBI:18420"/>
    </ligand>
</feature>
<keyword evidence="5 12" id="KW-0540">Nuclease</keyword>
<dbReference type="HAMAP" id="MF_00104">
    <property type="entry name" value="RNase_III"/>
    <property type="match status" value="1"/>
</dbReference>
<dbReference type="GO" id="GO:0003725">
    <property type="term" value="F:double-stranded RNA binding"/>
    <property type="evidence" value="ECO:0007669"/>
    <property type="project" value="TreeGrafter"/>
</dbReference>
<gene>
    <name evidence="12" type="primary">rnc</name>
    <name evidence="15" type="ORF">FC23_GL000241</name>
</gene>
<dbReference type="STRING" id="1122152.GCA_000425905_00438"/>
<keyword evidence="7 12" id="KW-0699">rRNA-binding</keyword>
<dbReference type="GO" id="GO:0010468">
    <property type="term" value="P:regulation of gene expression"/>
    <property type="evidence" value="ECO:0007669"/>
    <property type="project" value="TreeGrafter"/>
</dbReference>
<dbReference type="GO" id="GO:0004525">
    <property type="term" value="F:ribonuclease III activity"/>
    <property type="evidence" value="ECO:0007669"/>
    <property type="project" value="UniProtKB-UniRule"/>
</dbReference>
<dbReference type="SMART" id="SM00358">
    <property type="entry name" value="DSRM"/>
    <property type="match status" value="1"/>
</dbReference>
<dbReference type="PANTHER" id="PTHR11207:SF0">
    <property type="entry name" value="RIBONUCLEASE 3"/>
    <property type="match status" value="1"/>
</dbReference>
<comment type="similarity">
    <text evidence="2">Belongs to the ribonuclease III family.</text>
</comment>
<comment type="cofactor">
    <cofactor evidence="12">
        <name>Mg(2+)</name>
        <dbReference type="ChEBI" id="CHEBI:18420"/>
    </cofactor>
</comment>
<dbReference type="PROSITE" id="PS50137">
    <property type="entry name" value="DS_RBD"/>
    <property type="match status" value="1"/>
</dbReference>
<keyword evidence="16" id="KW-1185">Reference proteome</keyword>
<evidence type="ECO:0000313" key="15">
    <source>
        <dbReference type="EMBL" id="KRL63993.1"/>
    </source>
</evidence>
<keyword evidence="10 12" id="KW-0460">Magnesium</keyword>
<proteinExistence type="inferred from homology"/>
<feature type="binding site" evidence="12">
    <location>
        <position position="49"/>
    </location>
    <ligand>
        <name>Mg(2+)</name>
        <dbReference type="ChEBI" id="CHEBI:18420"/>
    </ligand>
</feature>
<dbReference type="SUPFAM" id="SSF54768">
    <property type="entry name" value="dsRNA-binding domain-like"/>
    <property type="match status" value="1"/>
</dbReference>
<dbReference type="GO" id="GO:0006364">
    <property type="term" value="P:rRNA processing"/>
    <property type="evidence" value="ECO:0007669"/>
    <property type="project" value="UniProtKB-UniRule"/>
</dbReference>
<keyword evidence="12" id="KW-0819">tRNA processing</keyword>
<dbReference type="InterPro" id="IPR011907">
    <property type="entry name" value="RNase_III"/>
</dbReference>
<evidence type="ECO:0000256" key="6">
    <source>
        <dbReference type="ARBA" id="ARBA00022723"/>
    </source>
</evidence>
<dbReference type="PROSITE" id="PS00517">
    <property type="entry name" value="RNASE_3_1"/>
    <property type="match status" value="1"/>
</dbReference>
<dbReference type="Proteomes" id="UP000051931">
    <property type="component" value="Unassembled WGS sequence"/>
</dbReference>
<dbReference type="eggNOG" id="COG0571">
    <property type="taxonomic scope" value="Bacteria"/>
</dbReference>
<dbReference type="InterPro" id="IPR014720">
    <property type="entry name" value="dsRBD_dom"/>
</dbReference>
<dbReference type="SUPFAM" id="SSF69065">
    <property type="entry name" value="RNase III domain-like"/>
    <property type="match status" value="1"/>
</dbReference>
<keyword evidence="9 12" id="KW-0378">Hydrolase</keyword>
<dbReference type="PATRIC" id="fig|1122152.4.peg.244"/>
<evidence type="ECO:0000313" key="16">
    <source>
        <dbReference type="Proteomes" id="UP000051931"/>
    </source>
</evidence>
<keyword evidence="8 12" id="KW-0255">Endonuclease</keyword>
<evidence type="ECO:0000256" key="4">
    <source>
        <dbReference type="ARBA" id="ARBA00022664"/>
    </source>
</evidence>
<evidence type="ECO:0000256" key="10">
    <source>
        <dbReference type="ARBA" id="ARBA00022842"/>
    </source>
</evidence>
<keyword evidence="3 12" id="KW-0698">rRNA processing</keyword>
<dbReference type="InterPro" id="IPR036389">
    <property type="entry name" value="RNase_III_sf"/>
</dbReference>
<organism evidence="15 16">
    <name type="scientific">Lactobacillus psittaci DSM 15354</name>
    <dbReference type="NCBI Taxonomy" id="1122152"/>
    <lineage>
        <taxon>Bacteria</taxon>
        <taxon>Bacillati</taxon>
        <taxon>Bacillota</taxon>
        <taxon>Bacilli</taxon>
        <taxon>Lactobacillales</taxon>
        <taxon>Lactobacillaceae</taxon>
        <taxon>Lactobacillus</taxon>
    </lineage>
</organism>
<comment type="catalytic activity">
    <reaction evidence="1 12">
        <text>Endonucleolytic cleavage to 5'-phosphomonoester.</text>
        <dbReference type="EC" id="3.1.26.3"/>
    </reaction>
</comment>
<feature type="active site" evidence="12">
    <location>
        <position position="125"/>
    </location>
</feature>
<dbReference type="PROSITE" id="PS50142">
    <property type="entry name" value="RNASE_3_2"/>
    <property type="match status" value="1"/>
</dbReference>
<comment type="subunit">
    <text evidence="12">Homodimer.</text>
</comment>
<evidence type="ECO:0000256" key="3">
    <source>
        <dbReference type="ARBA" id="ARBA00022552"/>
    </source>
</evidence>
<comment type="function">
    <text evidence="12">Digests double-stranded RNA. Involved in the processing of primary rRNA transcript to yield the immediate precursors to the large and small rRNAs (23S and 16S). Processes some mRNAs, and tRNAs when they are encoded in the rRNA operon. Processes pre-crRNA and tracrRNA of type II CRISPR loci if present in the organism.</text>
</comment>
<dbReference type="InterPro" id="IPR000999">
    <property type="entry name" value="RNase_III_dom"/>
</dbReference>
<dbReference type="EMBL" id="AZFB01000001">
    <property type="protein sequence ID" value="KRL63993.1"/>
    <property type="molecule type" value="Genomic_DNA"/>
</dbReference>
<evidence type="ECO:0000256" key="8">
    <source>
        <dbReference type="ARBA" id="ARBA00022759"/>
    </source>
</evidence>
<dbReference type="GO" id="GO:0005737">
    <property type="term" value="C:cytoplasm"/>
    <property type="evidence" value="ECO:0007669"/>
    <property type="project" value="UniProtKB-SubCell"/>
</dbReference>
<evidence type="ECO:0000256" key="12">
    <source>
        <dbReference type="HAMAP-Rule" id="MF_00104"/>
    </source>
</evidence>
<dbReference type="SMART" id="SM00535">
    <property type="entry name" value="RIBOc"/>
    <property type="match status" value="1"/>
</dbReference>
<sequence>MVGTSFKQNLKEKYGITFKNEGLLEEAFTHSSYVNEHRDNKYRDYEKLEFLGDAVLELAVSDYLYRHFPELNEGQLTRMRSNIVRTEGFSVFAIECGFPDEINLGKGEEKIGARSRKTLLEDVFEAFNGALFLDQGMEAVESFLQLTVYPLIDSGEFTDSRDYKTDLQELLQVDGPIKIEYQVLEETKQPSNFKVALYVEDKKISEGEGHNKKAAEQVAAKVALTKYEKE</sequence>
<evidence type="ECO:0000256" key="7">
    <source>
        <dbReference type="ARBA" id="ARBA00022730"/>
    </source>
</evidence>
<dbReference type="GO" id="GO:0006397">
    <property type="term" value="P:mRNA processing"/>
    <property type="evidence" value="ECO:0007669"/>
    <property type="project" value="UniProtKB-UniRule"/>
</dbReference>
<feature type="active site" evidence="12">
    <location>
        <position position="53"/>
    </location>
</feature>
<feature type="binding site" evidence="12">
    <location>
        <position position="122"/>
    </location>
    <ligand>
        <name>Mg(2+)</name>
        <dbReference type="ChEBI" id="CHEBI:18420"/>
    </ligand>
</feature>
<dbReference type="GO" id="GO:0046872">
    <property type="term" value="F:metal ion binding"/>
    <property type="evidence" value="ECO:0007669"/>
    <property type="project" value="UniProtKB-KW"/>
</dbReference>
<dbReference type="GO" id="GO:0008033">
    <property type="term" value="P:tRNA processing"/>
    <property type="evidence" value="ECO:0007669"/>
    <property type="project" value="UniProtKB-KW"/>
</dbReference>
<comment type="caution">
    <text evidence="15">The sequence shown here is derived from an EMBL/GenBank/DDBJ whole genome shotgun (WGS) entry which is preliminary data.</text>
</comment>
<dbReference type="Pfam" id="PF00035">
    <property type="entry name" value="dsrm"/>
    <property type="match status" value="1"/>
</dbReference>
<evidence type="ECO:0000259" key="13">
    <source>
        <dbReference type="PROSITE" id="PS50137"/>
    </source>
</evidence>
<protein>
    <recommendedName>
        <fullName evidence="12">Ribonuclease 3</fullName>
        <ecNumber evidence="12">3.1.26.3</ecNumber>
    </recommendedName>
    <alternativeName>
        <fullName evidence="12">Ribonuclease III</fullName>
        <shortName evidence="12">RNase III</shortName>
    </alternativeName>
</protein>
<accession>A0A0R1S5U3</accession>
<name>A0A0R1S5U3_9LACO</name>
<dbReference type="Gene3D" id="3.30.160.20">
    <property type="match status" value="1"/>
</dbReference>
<dbReference type="Gene3D" id="1.10.1520.10">
    <property type="entry name" value="Ribonuclease III domain"/>
    <property type="match status" value="1"/>
</dbReference>
<feature type="domain" description="RNase III" evidence="14">
    <location>
        <begin position="7"/>
        <end position="136"/>
    </location>
</feature>
<evidence type="ECO:0000256" key="2">
    <source>
        <dbReference type="ARBA" id="ARBA00010183"/>
    </source>
</evidence>
<dbReference type="PANTHER" id="PTHR11207">
    <property type="entry name" value="RIBONUCLEASE III"/>
    <property type="match status" value="1"/>
</dbReference>
<dbReference type="NCBIfam" id="TIGR02191">
    <property type="entry name" value="RNaseIII"/>
    <property type="match status" value="1"/>
</dbReference>
<dbReference type="FunFam" id="1.10.1520.10:FF:000001">
    <property type="entry name" value="Ribonuclease 3"/>
    <property type="match status" value="1"/>
</dbReference>
<keyword evidence="12" id="KW-0963">Cytoplasm</keyword>
<keyword evidence="6 12" id="KW-0479">Metal-binding</keyword>
<reference evidence="15 16" key="1">
    <citation type="journal article" date="2015" name="Genome Announc.">
        <title>Expanding the biotechnology potential of lactobacilli through comparative genomics of 213 strains and associated genera.</title>
        <authorList>
            <person name="Sun Z."/>
            <person name="Harris H.M."/>
            <person name="McCann A."/>
            <person name="Guo C."/>
            <person name="Argimon S."/>
            <person name="Zhang W."/>
            <person name="Yang X."/>
            <person name="Jeffery I.B."/>
            <person name="Cooney J.C."/>
            <person name="Kagawa T.F."/>
            <person name="Liu W."/>
            <person name="Song Y."/>
            <person name="Salvetti E."/>
            <person name="Wrobel A."/>
            <person name="Rasinkangas P."/>
            <person name="Parkhill J."/>
            <person name="Rea M.C."/>
            <person name="O'Sullivan O."/>
            <person name="Ritari J."/>
            <person name="Douillard F.P."/>
            <person name="Paul Ross R."/>
            <person name="Yang R."/>
            <person name="Briner A.E."/>
            <person name="Felis G.E."/>
            <person name="de Vos W.M."/>
            <person name="Barrangou R."/>
            <person name="Klaenhammer T.R."/>
            <person name="Caufield P.W."/>
            <person name="Cui Y."/>
            <person name="Zhang H."/>
            <person name="O'Toole P.W."/>
        </authorList>
    </citation>
    <scope>NUCLEOTIDE SEQUENCE [LARGE SCALE GENOMIC DNA]</scope>
    <source>
        <strain evidence="15 16">DSM 15354</strain>
    </source>
</reference>
<dbReference type="GO" id="GO:0019843">
    <property type="term" value="F:rRNA binding"/>
    <property type="evidence" value="ECO:0007669"/>
    <property type="project" value="UniProtKB-KW"/>
</dbReference>
<comment type="subcellular location">
    <subcellularLocation>
        <location evidence="12">Cytoplasm</location>
    </subcellularLocation>
</comment>
<dbReference type="CDD" id="cd10845">
    <property type="entry name" value="DSRM_RNAse_III_family"/>
    <property type="match status" value="1"/>
</dbReference>
<dbReference type="OrthoDB" id="9805026at2"/>
<dbReference type="Pfam" id="PF14622">
    <property type="entry name" value="Ribonucleas_3_3"/>
    <property type="match status" value="1"/>
</dbReference>
<evidence type="ECO:0000256" key="11">
    <source>
        <dbReference type="ARBA" id="ARBA00022884"/>
    </source>
</evidence>
<evidence type="ECO:0000256" key="5">
    <source>
        <dbReference type="ARBA" id="ARBA00022722"/>
    </source>
</evidence>
<evidence type="ECO:0000256" key="9">
    <source>
        <dbReference type="ARBA" id="ARBA00022801"/>
    </source>
</evidence>
<dbReference type="AlphaFoldDB" id="A0A0R1S5U3"/>
<dbReference type="RefSeq" id="WP_027824639.1">
    <property type="nucleotide sequence ID" value="NZ_AUEI01000004.1"/>
</dbReference>
<evidence type="ECO:0000256" key="1">
    <source>
        <dbReference type="ARBA" id="ARBA00000109"/>
    </source>
</evidence>
<keyword evidence="11 12" id="KW-0694">RNA-binding</keyword>